<dbReference type="Gene3D" id="1.10.260.40">
    <property type="entry name" value="lambda repressor-like DNA-binding domains"/>
    <property type="match status" value="1"/>
</dbReference>
<dbReference type="InterPro" id="IPR001387">
    <property type="entry name" value="Cro/C1-type_HTH"/>
</dbReference>
<sequence length="183" mass="21810">MHFENIMNRLFLSLGVNNSAQFCELIGVNRSVFSNWKTRGKIPYEEIISLCNKFEISSDYIFFDRKNTLHMDLQYTLKGRLYTKTKDSSLKYFQSELLLLHDVLSSNILFGSKNELVNFIQNYKTNVLDQLIISNKTKDNVSSFIYELTDEEFEYLQKNKDEFLLIMFEFRNWANKLFTFHNL</sequence>
<dbReference type="EMBL" id="NXII01000009">
    <property type="protein sequence ID" value="RXI40687.1"/>
    <property type="molecule type" value="Genomic_DNA"/>
</dbReference>
<proteinExistence type="predicted"/>
<dbReference type="RefSeq" id="WP_129013637.1">
    <property type="nucleotide sequence ID" value="NZ_CBCSEI010000009.1"/>
</dbReference>
<dbReference type="Proteomes" id="UP000290378">
    <property type="component" value="Unassembled WGS sequence"/>
</dbReference>
<dbReference type="InterPro" id="IPR010982">
    <property type="entry name" value="Lambda_DNA-bd_dom_sf"/>
</dbReference>
<dbReference type="PROSITE" id="PS50943">
    <property type="entry name" value="HTH_CROC1"/>
    <property type="match status" value="1"/>
</dbReference>
<dbReference type="AlphaFoldDB" id="A0A6M8NIP4"/>
<evidence type="ECO:0000313" key="2">
    <source>
        <dbReference type="Proteomes" id="UP000290378"/>
    </source>
</evidence>
<dbReference type="GO" id="GO:0045892">
    <property type="term" value="P:negative regulation of DNA-templated transcription"/>
    <property type="evidence" value="ECO:0007669"/>
    <property type="project" value="InterPro"/>
</dbReference>
<reference evidence="1 2" key="1">
    <citation type="submission" date="2017-09" db="EMBL/GenBank/DDBJ databases">
        <title>Genomics of the genus Arcobacter.</title>
        <authorList>
            <person name="Perez-Cataluna A."/>
            <person name="Figueras M.J."/>
            <person name="Salas-Masso N."/>
        </authorList>
    </citation>
    <scope>NUCLEOTIDE SEQUENCE [LARGE SCALE GENOMIC DNA]</scope>
    <source>
        <strain evidence="1 2">CECT 7834</strain>
    </source>
</reference>
<protein>
    <submittedName>
        <fullName evidence="1">Uncharacterized protein</fullName>
    </submittedName>
</protein>
<name>A0A6M8NIP4_9BACT</name>
<accession>A0A6M8NIP4</accession>
<evidence type="ECO:0000313" key="1">
    <source>
        <dbReference type="EMBL" id="RXI40687.1"/>
    </source>
</evidence>
<keyword evidence="2" id="KW-1185">Reference proteome</keyword>
<comment type="caution">
    <text evidence="1">The sequence shown here is derived from an EMBL/GenBank/DDBJ whole genome shotgun (WGS) entry which is preliminary data.</text>
</comment>
<dbReference type="InterPro" id="IPR010744">
    <property type="entry name" value="Phage_CI_N"/>
</dbReference>
<gene>
    <name evidence="1" type="ORF">CP963_07885</name>
</gene>
<organism evidence="1 2">
    <name type="scientific">Arcobacter cloacae</name>
    <dbReference type="NCBI Taxonomy" id="1054034"/>
    <lineage>
        <taxon>Bacteria</taxon>
        <taxon>Pseudomonadati</taxon>
        <taxon>Campylobacterota</taxon>
        <taxon>Epsilonproteobacteria</taxon>
        <taxon>Campylobacterales</taxon>
        <taxon>Arcobacteraceae</taxon>
        <taxon>Arcobacter</taxon>
    </lineage>
</organism>
<dbReference type="Pfam" id="PF07022">
    <property type="entry name" value="Phage_CI_repr"/>
    <property type="match status" value="1"/>
</dbReference>
<dbReference type="GO" id="GO:0003677">
    <property type="term" value="F:DNA binding"/>
    <property type="evidence" value="ECO:0007669"/>
    <property type="project" value="InterPro"/>
</dbReference>